<evidence type="ECO:0000313" key="2">
    <source>
        <dbReference type="Proteomes" id="UP001151309"/>
    </source>
</evidence>
<evidence type="ECO:0000313" key="1">
    <source>
        <dbReference type="EMBL" id="MCZ7911880.1"/>
    </source>
</evidence>
<dbReference type="AlphaFoldDB" id="A0A9X3KHF5"/>
<keyword evidence="2" id="KW-1185">Reference proteome</keyword>
<name>A0A9X3KHF5_9HYPH</name>
<comment type="caution">
    <text evidence="1">The sequence shown here is derived from an EMBL/GenBank/DDBJ whole genome shotgun (WGS) entry which is preliminary data.</text>
</comment>
<protein>
    <submittedName>
        <fullName evidence="1">Uncharacterized protein</fullName>
    </submittedName>
</protein>
<dbReference type="EMBL" id="JAPZLT010000014">
    <property type="protein sequence ID" value="MCZ7911880.1"/>
    <property type="molecule type" value="Genomic_DNA"/>
</dbReference>
<dbReference type="Proteomes" id="UP001151309">
    <property type="component" value="Unassembled WGS sequence"/>
</dbReference>
<organism evidence="1 2">
    <name type="scientific">Agrobacterium leguminum</name>
    <dbReference type="NCBI Taxonomy" id="2792015"/>
    <lineage>
        <taxon>Bacteria</taxon>
        <taxon>Pseudomonadati</taxon>
        <taxon>Pseudomonadota</taxon>
        <taxon>Alphaproteobacteria</taxon>
        <taxon>Hyphomicrobiales</taxon>
        <taxon>Rhizobiaceae</taxon>
        <taxon>Rhizobium/Agrobacterium group</taxon>
        <taxon>Agrobacterium</taxon>
    </lineage>
</organism>
<accession>A0A9X3KHF5</accession>
<proteinExistence type="predicted"/>
<sequence>MDRCDAHGAHDGGECAEVSERADEALLLFEGCRYVGAKMGDSITKGIVVQDSVRK</sequence>
<gene>
    <name evidence="1" type="ORF">O9X94_21370</name>
</gene>
<reference evidence="1" key="1">
    <citation type="submission" date="2022-12" db="EMBL/GenBank/DDBJ databases">
        <title>Draft genome sequences of 22 rhizogenic Agrobacterium biovar 1 strains, the causative agent of hairy root disease.</title>
        <authorList>
            <person name="Kim N."/>
            <person name="Vargas P."/>
            <person name="Rediers H."/>
        </authorList>
    </citation>
    <scope>NUCLEOTIDE SEQUENCE</scope>
    <source>
        <strain evidence="1">ST07.17.026</strain>
    </source>
</reference>